<sequence length="250" mass="26368">MSKGAREASARDRIAAQRAAERKRERRKRLMVISAVGVVAVAAIGLGSWYAASQDTAETPALAQAPATVNSDGTVTLAKAGVTGPVVDVYEDFQCPACKALETSSGSTIKNLAAEGKAKVVYHPVSIFSAEPTKSNSIRAGAAARCISDGKQWLAFHDKLFQNQPSETVEGFALNDLVSWGEEAGVTDPAFPECVTTQKHAADQESQSARVMREAKITGTPTVKLDGKDLPNEVAFVPAKLREAVLAAGQ</sequence>
<dbReference type="EMBL" id="BLAE01000078">
    <property type="protein sequence ID" value="GES15537.1"/>
    <property type="molecule type" value="Genomic_DNA"/>
</dbReference>
<evidence type="ECO:0000256" key="3">
    <source>
        <dbReference type="ARBA" id="ARBA00023002"/>
    </source>
</evidence>
<evidence type="ECO:0000256" key="4">
    <source>
        <dbReference type="ARBA" id="ARBA00023157"/>
    </source>
</evidence>
<keyword evidence="10" id="KW-1185">Reference proteome</keyword>
<proteinExistence type="inferred from homology"/>
<dbReference type="Pfam" id="PF13462">
    <property type="entry name" value="Thioredoxin_4"/>
    <property type="match status" value="1"/>
</dbReference>
<evidence type="ECO:0000256" key="2">
    <source>
        <dbReference type="ARBA" id="ARBA00022729"/>
    </source>
</evidence>
<dbReference type="Proteomes" id="UP000331127">
    <property type="component" value="Unassembled WGS sequence"/>
</dbReference>
<keyword evidence="4" id="KW-1015">Disulfide bond</keyword>
<dbReference type="RefSeq" id="WP_155360648.1">
    <property type="nucleotide sequence ID" value="NZ_BAAAHL010000014.1"/>
</dbReference>
<keyword evidence="7" id="KW-1133">Transmembrane helix</keyword>
<keyword evidence="5" id="KW-0676">Redox-active center</keyword>
<dbReference type="PANTHER" id="PTHR13887">
    <property type="entry name" value="GLUTATHIONE S-TRANSFERASE KAPPA"/>
    <property type="match status" value="1"/>
</dbReference>
<dbReference type="InterPro" id="IPR012336">
    <property type="entry name" value="Thioredoxin-like_fold"/>
</dbReference>
<feature type="domain" description="Thioredoxin-like fold" evidence="8">
    <location>
        <begin position="86"/>
        <end position="230"/>
    </location>
</feature>
<dbReference type="SUPFAM" id="SSF52833">
    <property type="entry name" value="Thioredoxin-like"/>
    <property type="match status" value="1"/>
</dbReference>
<evidence type="ECO:0000313" key="9">
    <source>
        <dbReference type="EMBL" id="GES15537.1"/>
    </source>
</evidence>
<feature type="region of interest" description="Disordered" evidence="6">
    <location>
        <begin position="1"/>
        <end position="23"/>
    </location>
</feature>
<gene>
    <name evidence="9" type="ORF">Amac_091340</name>
</gene>
<name>A0A5M3X1A3_9ACTN</name>
<reference evidence="9 10" key="1">
    <citation type="submission" date="2019-10" db="EMBL/GenBank/DDBJ databases">
        <title>Whole genome shotgun sequence of Acrocarpospora macrocephala NBRC 16266.</title>
        <authorList>
            <person name="Ichikawa N."/>
            <person name="Kimura A."/>
            <person name="Kitahashi Y."/>
            <person name="Komaki H."/>
            <person name="Oguchi A."/>
        </authorList>
    </citation>
    <scope>NUCLEOTIDE SEQUENCE [LARGE SCALE GENOMIC DNA]</scope>
    <source>
        <strain evidence="9 10">NBRC 16266</strain>
    </source>
</reference>
<dbReference type="OrthoDB" id="4135024at2"/>
<dbReference type="PANTHER" id="PTHR13887:SF14">
    <property type="entry name" value="DISULFIDE BOND FORMATION PROTEIN D"/>
    <property type="match status" value="1"/>
</dbReference>
<evidence type="ECO:0000313" key="10">
    <source>
        <dbReference type="Proteomes" id="UP000331127"/>
    </source>
</evidence>
<keyword evidence="2" id="KW-0732">Signal</keyword>
<dbReference type="InterPro" id="IPR036249">
    <property type="entry name" value="Thioredoxin-like_sf"/>
</dbReference>
<comment type="caution">
    <text evidence="9">The sequence shown here is derived from an EMBL/GenBank/DDBJ whole genome shotgun (WGS) entry which is preliminary data.</text>
</comment>
<comment type="similarity">
    <text evidence="1">Belongs to the thioredoxin family. DsbA subfamily.</text>
</comment>
<evidence type="ECO:0000256" key="7">
    <source>
        <dbReference type="SAM" id="Phobius"/>
    </source>
</evidence>
<evidence type="ECO:0000259" key="8">
    <source>
        <dbReference type="Pfam" id="PF13462"/>
    </source>
</evidence>
<keyword evidence="7" id="KW-0472">Membrane</keyword>
<organism evidence="9 10">
    <name type="scientific">Acrocarpospora macrocephala</name>
    <dbReference type="NCBI Taxonomy" id="150177"/>
    <lineage>
        <taxon>Bacteria</taxon>
        <taxon>Bacillati</taxon>
        <taxon>Actinomycetota</taxon>
        <taxon>Actinomycetes</taxon>
        <taxon>Streptosporangiales</taxon>
        <taxon>Streptosporangiaceae</taxon>
        <taxon>Acrocarpospora</taxon>
    </lineage>
</organism>
<keyword evidence="7" id="KW-0812">Transmembrane</keyword>
<dbReference type="CDD" id="cd02972">
    <property type="entry name" value="DsbA_family"/>
    <property type="match status" value="1"/>
</dbReference>
<evidence type="ECO:0000256" key="1">
    <source>
        <dbReference type="ARBA" id="ARBA00005791"/>
    </source>
</evidence>
<evidence type="ECO:0000256" key="6">
    <source>
        <dbReference type="SAM" id="MobiDB-lite"/>
    </source>
</evidence>
<dbReference type="GO" id="GO:0016491">
    <property type="term" value="F:oxidoreductase activity"/>
    <property type="evidence" value="ECO:0007669"/>
    <property type="project" value="UniProtKB-KW"/>
</dbReference>
<dbReference type="Gene3D" id="3.40.30.10">
    <property type="entry name" value="Glutaredoxin"/>
    <property type="match status" value="1"/>
</dbReference>
<evidence type="ECO:0000256" key="5">
    <source>
        <dbReference type="ARBA" id="ARBA00023284"/>
    </source>
</evidence>
<dbReference type="AlphaFoldDB" id="A0A5M3X1A3"/>
<accession>A0A5M3X1A3</accession>
<feature type="transmembrane region" description="Helical" evidence="7">
    <location>
        <begin position="30"/>
        <end position="52"/>
    </location>
</feature>
<keyword evidence="3" id="KW-0560">Oxidoreductase</keyword>
<protein>
    <submittedName>
        <fullName evidence="9">Membrane protein</fullName>
    </submittedName>
</protein>